<reference evidence="2 3" key="1">
    <citation type="submission" date="2024-06" db="EMBL/GenBank/DDBJ databases">
        <authorList>
            <person name="Kaempfer P."/>
            <person name="Viver T."/>
        </authorList>
    </citation>
    <scope>NUCLEOTIDE SEQUENCE [LARGE SCALE GENOMIC DNA]</scope>
    <source>
        <strain evidence="2 3">ST-37</strain>
    </source>
</reference>
<evidence type="ECO:0000256" key="1">
    <source>
        <dbReference type="SAM" id="SignalP"/>
    </source>
</evidence>
<comment type="caution">
    <text evidence="2">The sequence shown here is derived from an EMBL/GenBank/DDBJ whole genome shotgun (WGS) entry which is preliminary data.</text>
</comment>
<evidence type="ECO:0000313" key="2">
    <source>
        <dbReference type="EMBL" id="MFL9832519.1"/>
    </source>
</evidence>
<feature type="chain" id="PRO_5045460034" description="HEAT repeat-containing protein" evidence="1">
    <location>
        <begin position="19"/>
        <end position="487"/>
    </location>
</feature>
<evidence type="ECO:0008006" key="4">
    <source>
        <dbReference type="Google" id="ProtNLM"/>
    </source>
</evidence>
<feature type="signal peptide" evidence="1">
    <location>
        <begin position="1"/>
        <end position="18"/>
    </location>
</feature>
<accession>A0ABW8XXW3</accession>
<gene>
    <name evidence="2" type="ORF">ABS765_00585</name>
</gene>
<name>A0ABW8XXW3_9FLAO</name>
<dbReference type="PROSITE" id="PS51257">
    <property type="entry name" value="PROKAR_LIPOPROTEIN"/>
    <property type="match status" value="1"/>
</dbReference>
<dbReference type="RefSeq" id="WP_408086504.1">
    <property type="nucleotide sequence ID" value="NZ_JBELPY010000001.1"/>
</dbReference>
<organism evidence="2 3">
    <name type="scientific">Chryseobacterium terrae</name>
    <dbReference type="NCBI Taxonomy" id="3163299"/>
    <lineage>
        <taxon>Bacteria</taxon>
        <taxon>Pseudomonadati</taxon>
        <taxon>Bacteroidota</taxon>
        <taxon>Flavobacteriia</taxon>
        <taxon>Flavobacteriales</taxon>
        <taxon>Weeksellaceae</taxon>
        <taxon>Chryseobacterium group</taxon>
        <taxon>Chryseobacterium</taxon>
    </lineage>
</organism>
<keyword evidence="3" id="KW-1185">Reference proteome</keyword>
<dbReference type="Proteomes" id="UP001629058">
    <property type="component" value="Unassembled WGS sequence"/>
</dbReference>
<evidence type="ECO:0000313" key="3">
    <source>
        <dbReference type="Proteomes" id="UP001629058"/>
    </source>
</evidence>
<proteinExistence type="predicted"/>
<protein>
    <recommendedName>
        <fullName evidence="4">HEAT repeat-containing protein</fullName>
    </recommendedName>
</protein>
<sequence>MKNIVVILLFLLTFSCSAQLKYDDSVISNKTQVIVKNISKANVVDDEFIGIAGTKSEQYKKFEHLKTSTTKELLMLTNHPNGTVRCYAFWALGSRPNIDTFKIVKDHLNDNEMIEYQSGCVGHFEKVGDFFISLVTPNYIDLDIKKINESERNDLDSLLIYQSNELNAKSKAIENAKETPELYLVLRDLYLKTHNQSALLKLSKYKRKEDIPLILSNRKNDKDKESGYYYTYKAIQNFPEKGFIPFLSDRIQETLDEKGFDNEWRELYSAIVTYKNQEALDLLIIPFSKVQHDNIKKYHLDFIYDAVIKNFDPIYSEILWKIWEQDQNITLQGYEFYVKNNIKRAYNTTLKKLGSEDIDNEFSPKFSESIITNNLEESMLNLVLFNDKEAASKIVENKILSADVHSIPIYTSYVQKSKDIRFIDFLFQRFEKEWNTYVYLEIAKTLIKFEDKVINNRIIATLKINHKLTEDWGGRELSELLKENNIR</sequence>
<keyword evidence="1" id="KW-0732">Signal</keyword>
<dbReference type="EMBL" id="JBELPY010000001">
    <property type="protein sequence ID" value="MFL9832519.1"/>
    <property type="molecule type" value="Genomic_DNA"/>
</dbReference>